<evidence type="ECO:0000256" key="3">
    <source>
        <dbReference type="ARBA" id="ARBA00008645"/>
    </source>
</evidence>
<sequence>MRKTFKLIPAVVALAAGLATAPVAQATAASPYAKGPDPTEASVTASRGPFATATTSVRSYSHPGFNSGTIYYPTDTSQGTFGAIAVIPGFLSPESSVSWYGQRLASQGFVVMTLETSSGFDQPDQRANQLLGALDYLTTSSSVRSRIDVNRLGVMGWSMGGGGTLRAAERGTGIKAAIPLAPWHTNQNWRSVRVPTMIIGADNDTIAGTGAHAEPFYNNLTGARDRAYLELNNADHFTFTSSNTTIAKYSISWMKRFLDDDTRYDRFLCPAPSPSSTIQEYRNSCPHS</sequence>
<gene>
    <name evidence="17" type="ORF">DPM19_12775</name>
</gene>
<keyword evidence="5" id="KW-0719">Serine esterase</keyword>
<evidence type="ECO:0000313" key="17">
    <source>
        <dbReference type="EMBL" id="RAY14630.1"/>
    </source>
</evidence>
<reference evidence="17 18" key="1">
    <citation type="submission" date="2018-06" db="EMBL/GenBank/DDBJ databases">
        <title>Actinomadura craniellae sp. nov. isolated from marine sponge Craniella sp.</title>
        <authorList>
            <person name="Li L."/>
            <person name="Xu Q.H."/>
            <person name="Lin H.W."/>
            <person name="Lu Y.H."/>
        </authorList>
    </citation>
    <scope>NUCLEOTIDE SEQUENCE [LARGE SCALE GENOMIC DNA]</scope>
    <source>
        <strain evidence="17 18">LHW63021</strain>
    </source>
</reference>
<comment type="similarity">
    <text evidence="3">Belongs to the AB hydrolase superfamily.</text>
</comment>
<dbReference type="PANTHER" id="PTHR22946:SF9">
    <property type="entry name" value="POLYKETIDE TRANSFERASE AF380"/>
    <property type="match status" value="1"/>
</dbReference>
<keyword evidence="7" id="KW-0574">Periplasm</keyword>
<organism evidence="17 18">
    <name type="scientific">Actinomadura craniellae</name>
    <dbReference type="NCBI Taxonomy" id="2231787"/>
    <lineage>
        <taxon>Bacteria</taxon>
        <taxon>Bacillati</taxon>
        <taxon>Actinomycetota</taxon>
        <taxon>Actinomycetes</taxon>
        <taxon>Streptosporangiales</taxon>
        <taxon>Thermomonosporaceae</taxon>
        <taxon>Actinomadura</taxon>
    </lineage>
</organism>
<dbReference type="EC" id="3.1.1.74" evidence="4"/>
<keyword evidence="6" id="KW-0964">Secreted</keyword>
<keyword evidence="8 17" id="KW-0378">Hydrolase</keyword>
<dbReference type="AlphaFoldDB" id="A0A365H682"/>
<dbReference type="InterPro" id="IPR041127">
    <property type="entry name" value="PET_hydrolase/cutinase-like"/>
</dbReference>
<dbReference type="InterPro" id="IPR050261">
    <property type="entry name" value="FrsA_esterase"/>
</dbReference>
<dbReference type="Pfam" id="PF12740">
    <property type="entry name" value="PETase"/>
    <property type="match status" value="1"/>
</dbReference>
<evidence type="ECO:0000256" key="9">
    <source>
        <dbReference type="ARBA" id="ARBA00023157"/>
    </source>
</evidence>
<evidence type="ECO:0000256" key="8">
    <source>
        <dbReference type="ARBA" id="ARBA00022801"/>
    </source>
</evidence>
<dbReference type="InterPro" id="IPR029058">
    <property type="entry name" value="AB_hydrolase_fold"/>
</dbReference>
<evidence type="ECO:0000256" key="7">
    <source>
        <dbReference type="ARBA" id="ARBA00022764"/>
    </source>
</evidence>
<dbReference type="GO" id="GO:0050525">
    <property type="term" value="F:cutinase activity"/>
    <property type="evidence" value="ECO:0007669"/>
    <property type="project" value="UniProtKB-EC"/>
</dbReference>
<comment type="catalytic activity">
    <reaction evidence="11">
        <text>(ethylene terephthalate)(n) + H2O = (ethylene terephthalate)(n-1) + 4-[(2-hydroxyethoxy)carbonyl]benzoate + H(+)</text>
        <dbReference type="Rhea" id="RHEA:49528"/>
        <dbReference type="Rhea" id="RHEA-COMP:12420"/>
        <dbReference type="Rhea" id="RHEA-COMP:12421"/>
        <dbReference type="ChEBI" id="CHEBI:15377"/>
        <dbReference type="ChEBI" id="CHEBI:15378"/>
        <dbReference type="ChEBI" id="CHEBI:131701"/>
        <dbReference type="ChEBI" id="CHEBI:131704"/>
        <dbReference type="EC" id="3.1.1.101"/>
    </reaction>
    <physiologicalReaction direction="left-to-right" evidence="11">
        <dbReference type="Rhea" id="RHEA:49529"/>
    </physiologicalReaction>
</comment>
<dbReference type="RefSeq" id="WP_111866696.1">
    <property type="nucleotide sequence ID" value="NZ_QLYX01000005.1"/>
</dbReference>
<dbReference type="PANTHER" id="PTHR22946">
    <property type="entry name" value="DIENELACTONE HYDROLASE DOMAIN-CONTAINING PROTEIN-RELATED"/>
    <property type="match status" value="1"/>
</dbReference>
<comment type="catalytic activity">
    <reaction evidence="14">
        <text>cutin + H2O = cutin monomers.</text>
        <dbReference type="EC" id="3.1.1.74"/>
    </reaction>
</comment>
<dbReference type="Proteomes" id="UP000251891">
    <property type="component" value="Unassembled WGS sequence"/>
</dbReference>
<dbReference type="GO" id="GO:0005576">
    <property type="term" value="C:extracellular region"/>
    <property type="evidence" value="ECO:0007669"/>
    <property type="project" value="UniProtKB-SubCell"/>
</dbReference>
<evidence type="ECO:0000256" key="14">
    <source>
        <dbReference type="ARBA" id="ARBA00034045"/>
    </source>
</evidence>
<protein>
    <recommendedName>
        <fullName evidence="13">Poly(ethylene terephthalate) hydrolase</fullName>
        <ecNumber evidence="12">3.1.1.101</ecNumber>
        <ecNumber evidence="4">3.1.1.74</ecNumber>
    </recommendedName>
</protein>
<comment type="catalytic activity">
    <reaction evidence="10">
        <text>a butanoate ester + H2O = an aliphatic alcohol + butanoate + H(+)</text>
        <dbReference type="Rhea" id="RHEA:47348"/>
        <dbReference type="ChEBI" id="CHEBI:2571"/>
        <dbReference type="ChEBI" id="CHEBI:15377"/>
        <dbReference type="ChEBI" id="CHEBI:15378"/>
        <dbReference type="ChEBI" id="CHEBI:17968"/>
        <dbReference type="ChEBI" id="CHEBI:50477"/>
    </reaction>
    <physiologicalReaction direction="left-to-right" evidence="10">
        <dbReference type="Rhea" id="RHEA:47349"/>
    </physiologicalReaction>
</comment>
<dbReference type="SUPFAM" id="SSF53474">
    <property type="entry name" value="alpha/beta-Hydrolases"/>
    <property type="match status" value="1"/>
</dbReference>
<evidence type="ECO:0000256" key="4">
    <source>
        <dbReference type="ARBA" id="ARBA00013095"/>
    </source>
</evidence>
<dbReference type="OrthoDB" id="1466228at2"/>
<dbReference type="Gene3D" id="3.40.50.1820">
    <property type="entry name" value="alpha/beta hydrolase"/>
    <property type="match status" value="1"/>
</dbReference>
<evidence type="ECO:0000256" key="10">
    <source>
        <dbReference type="ARBA" id="ARBA00033629"/>
    </source>
</evidence>
<keyword evidence="15" id="KW-0732">Signal</keyword>
<feature type="signal peptide" evidence="15">
    <location>
        <begin position="1"/>
        <end position="21"/>
    </location>
</feature>
<evidence type="ECO:0000256" key="2">
    <source>
        <dbReference type="ARBA" id="ARBA00004613"/>
    </source>
</evidence>
<evidence type="ECO:0000313" key="18">
    <source>
        <dbReference type="Proteomes" id="UP000251891"/>
    </source>
</evidence>
<evidence type="ECO:0000256" key="15">
    <source>
        <dbReference type="SAM" id="SignalP"/>
    </source>
</evidence>
<dbReference type="EC" id="3.1.1.101" evidence="12"/>
<evidence type="ECO:0000256" key="6">
    <source>
        <dbReference type="ARBA" id="ARBA00022525"/>
    </source>
</evidence>
<evidence type="ECO:0000256" key="11">
    <source>
        <dbReference type="ARBA" id="ARBA00033707"/>
    </source>
</evidence>
<proteinExistence type="inferred from homology"/>
<comment type="caution">
    <text evidence="17">The sequence shown here is derived from an EMBL/GenBank/DDBJ whole genome shotgun (WGS) entry which is preliminary data.</text>
</comment>
<evidence type="ECO:0000256" key="5">
    <source>
        <dbReference type="ARBA" id="ARBA00022487"/>
    </source>
</evidence>
<feature type="chain" id="PRO_5039378706" description="Poly(ethylene terephthalate) hydrolase" evidence="15">
    <location>
        <begin position="22"/>
        <end position="288"/>
    </location>
</feature>
<dbReference type="EMBL" id="QLYX01000005">
    <property type="protein sequence ID" value="RAY14630.1"/>
    <property type="molecule type" value="Genomic_DNA"/>
</dbReference>
<keyword evidence="18" id="KW-1185">Reference proteome</keyword>
<evidence type="ECO:0000256" key="13">
    <source>
        <dbReference type="ARBA" id="ARBA00033780"/>
    </source>
</evidence>
<comment type="subcellular location">
    <subcellularLocation>
        <location evidence="1">Periplasm</location>
    </subcellularLocation>
    <subcellularLocation>
        <location evidence="2">Secreted</location>
    </subcellularLocation>
</comment>
<evidence type="ECO:0000256" key="1">
    <source>
        <dbReference type="ARBA" id="ARBA00004418"/>
    </source>
</evidence>
<name>A0A365H682_9ACTN</name>
<accession>A0A365H682</accession>
<keyword evidence="9" id="KW-1015">Disulfide bond</keyword>
<dbReference type="GO" id="GO:0042597">
    <property type="term" value="C:periplasmic space"/>
    <property type="evidence" value="ECO:0007669"/>
    <property type="project" value="UniProtKB-SubCell"/>
</dbReference>
<feature type="domain" description="PET hydrolase/cutinase-like" evidence="16">
    <location>
        <begin position="27"/>
        <end position="286"/>
    </location>
</feature>
<evidence type="ECO:0000259" key="16">
    <source>
        <dbReference type="Pfam" id="PF12740"/>
    </source>
</evidence>
<evidence type="ECO:0000256" key="12">
    <source>
        <dbReference type="ARBA" id="ARBA00033764"/>
    </source>
</evidence>